<dbReference type="OrthoDB" id="85226at2"/>
<organism evidence="9 10">
    <name type="scientific">Mesobacillus zeae</name>
    <dbReference type="NCBI Taxonomy" id="1917180"/>
    <lineage>
        <taxon>Bacteria</taxon>
        <taxon>Bacillati</taxon>
        <taxon>Bacillota</taxon>
        <taxon>Bacilli</taxon>
        <taxon>Bacillales</taxon>
        <taxon>Bacillaceae</taxon>
        <taxon>Mesobacillus</taxon>
    </lineage>
</organism>
<dbReference type="InterPro" id="IPR050465">
    <property type="entry name" value="UPF0194_transport"/>
</dbReference>
<accession>A0A398B571</accession>
<feature type="coiled-coil region" evidence="4">
    <location>
        <begin position="115"/>
        <end position="183"/>
    </location>
</feature>
<evidence type="ECO:0000256" key="1">
    <source>
        <dbReference type="ARBA" id="ARBA00004196"/>
    </source>
</evidence>
<dbReference type="Pfam" id="PF25990">
    <property type="entry name" value="Beta-barrel_YknX"/>
    <property type="match status" value="1"/>
</dbReference>
<evidence type="ECO:0000313" key="10">
    <source>
        <dbReference type="Proteomes" id="UP000265816"/>
    </source>
</evidence>
<dbReference type="InterPro" id="IPR058639">
    <property type="entry name" value="BSH_YknX-like"/>
</dbReference>
<comment type="caution">
    <text evidence="9">The sequence shown here is derived from an EMBL/GenBank/DDBJ whole genome shotgun (WGS) entry which is preliminary data.</text>
</comment>
<dbReference type="PANTHER" id="PTHR32347:SF14">
    <property type="entry name" value="EFFLUX SYSTEM COMPONENT YKNX-RELATED"/>
    <property type="match status" value="1"/>
</dbReference>
<dbReference type="InterPro" id="IPR006143">
    <property type="entry name" value="RND_pump_MFP"/>
</dbReference>
<dbReference type="GO" id="GO:0022857">
    <property type="term" value="F:transmembrane transporter activity"/>
    <property type="evidence" value="ECO:0007669"/>
    <property type="project" value="InterPro"/>
</dbReference>
<dbReference type="Gene3D" id="2.40.420.20">
    <property type="match status" value="1"/>
</dbReference>
<dbReference type="NCBIfam" id="TIGR01730">
    <property type="entry name" value="RND_mfp"/>
    <property type="match status" value="1"/>
</dbReference>
<dbReference type="GO" id="GO:0030313">
    <property type="term" value="C:cell envelope"/>
    <property type="evidence" value="ECO:0007669"/>
    <property type="project" value="UniProtKB-SubCell"/>
</dbReference>
<feature type="domain" description="YknX-like barrel-sandwich hybrid" evidence="6">
    <location>
        <begin position="61"/>
        <end position="213"/>
    </location>
</feature>
<dbReference type="InterPro" id="IPR058636">
    <property type="entry name" value="Beta-barrel_YknX"/>
</dbReference>
<keyword evidence="3 4" id="KW-0175">Coiled coil</keyword>
<evidence type="ECO:0000259" key="5">
    <source>
        <dbReference type="Pfam" id="PF25982"/>
    </source>
</evidence>
<dbReference type="RefSeq" id="WP_119113946.1">
    <property type="nucleotide sequence ID" value="NZ_CBCSEO010000003.1"/>
</dbReference>
<evidence type="ECO:0000256" key="2">
    <source>
        <dbReference type="ARBA" id="ARBA00009477"/>
    </source>
</evidence>
<feature type="domain" description="YknX-like alpha-helical hairpin" evidence="5">
    <location>
        <begin position="96"/>
        <end position="179"/>
    </location>
</feature>
<dbReference type="EMBL" id="QWVT01000029">
    <property type="protein sequence ID" value="RID83100.1"/>
    <property type="molecule type" value="Genomic_DNA"/>
</dbReference>
<dbReference type="Pfam" id="PF25984">
    <property type="entry name" value="BSH_YknX"/>
    <property type="match status" value="1"/>
</dbReference>
<evidence type="ECO:0000259" key="7">
    <source>
        <dbReference type="Pfam" id="PF25989"/>
    </source>
</evidence>
<dbReference type="AlphaFoldDB" id="A0A398B571"/>
<protein>
    <submittedName>
        <fullName evidence="9">Efflux RND transporter periplasmic adaptor subunit</fullName>
    </submittedName>
</protein>
<dbReference type="Gene3D" id="2.40.30.170">
    <property type="match status" value="1"/>
</dbReference>
<dbReference type="PRINTS" id="PR01490">
    <property type="entry name" value="RTXTOXIND"/>
</dbReference>
<proteinExistence type="inferred from homology"/>
<dbReference type="Pfam" id="PF25982">
    <property type="entry name" value="HH_YknX"/>
    <property type="match status" value="1"/>
</dbReference>
<dbReference type="GO" id="GO:0016020">
    <property type="term" value="C:membrane"/>
    <property type="evidence" value="ECO:0007669"/>
    <property type="project" value="InterPro"/>
</dbReference>
<feature type="domain" description="YknX-like beta-barrel" evidence="8">
    <location>
        <begin position="218"/>
        <end position="300"/>
    </location>
</feature>
<evidence type="ECO:0000256" key="4">
    <source>
        <dbReference type="SAM" id="Coils"/>
    </source>
</evidence>
<evidence type="ECO:0000259" key="6">
    <source>
        <dbReference type="Pfam" id="PF25984"/>
    </source>
</evidence>
<dbReference type="InterPro" id="IPR058638">
    <property type="entry name" value="HH_YknX-like"/>
</dbReference>
<sequence length="376" mass="41401">MRNKKVWIAVGVVALIALMVGVSVYRQAFAEGPSVQTTALKHEDLSSELMIPGTVKLQSEQIVYASPEKGKVKEIMVKEGQDIIKGTVLVKFENPEIELEAEKNNLAIETGYLKINQLKKQLDQMYVKKKELTEGAEAEEAKKELDSEIEQLESEKKMADLDLKQSLLQKEQLSKQLEELEVKSNIDGKVFSVNAETEPLAEGAAPEPIVHAGKLEDMVISGFLSEFDTLKVKAGQKVSIKTDAIPDQKWQGEIKTVSTLPQQEQQSMDSGNQAVQYKVTAGVKGGTDMLKPGFQVIMEIETESKKANLLPVEAVLDDGNAQYVYIVKSGVVNKKKVKTGIASGNKIEILDGVSKKDKVAKNDLERLEDGMEVTVQ</sequence>
<dbReference type="PANTHER" id="PTHR32347">
    <property type="entry name" value="EFFLUX SYSTEM COMPONENT YKNX-RELATED"/>
    <property type="match status" value="1"/>
</dbReference>
<reference evidence="9 10" key="1">
    <citation type="submission" date="2018-08" db="EMBL/GenBank/DDBJ databases">
        <title>Bacillus jemisoniae sp. nov., Bacillus chryseoplanitiae sp. nov., Bacillus resnikiae sp. nov., and Bacillus frankliniae sp. nov., isolated from Viking spacecraft and associated surfaces.</title>
        <authorList>
            <person name="Seuylemezian A."/>
            <person name="Vaishampayan P."/>
        </authorList>
    </citation>
    <scope>NUCLEOTIDE SEQUENCE [LARGE SCALE GENOMIC DNA]</scope>
    <source>
        <strain evidence="9 10">JJ-247</strain>
    </source>
</reference>
<dbReference type="InterPro" id="IPR058637">
    <property type="entry name" value="YknX-like_C"/>
</dbReference>
<comment type="similarity">
    <text evidence="2">Belongs to the membrane fusion protein (MFP) (TC 8.A.1) family.</text>
</comment>
<dbReference type="Gene3D" id="2.40.50.100">
    <property type="match status" value="1"/>
</dbReference>
<evidence type="ECO:0000313" key="9">
    <source>
        <dbReference type="EMBL" id="RID83100.1"/>
    </source>
</evidence>
<feature type="domain" description="YknX-like C-terminal permuted SH3-like" evidence="7">
    <location>
        <begin position="309"/>
        <end position="375"/>
    </location>
</feature>
<comment type="subcellular location">
    <subcellularLocation>
        <location evidence="1">Cell envelope</location>
    </subcellularLocation>
</comment>
<gene>
    <name evidence="9" type="ORF">D1970_16395</name>
</gene>
<evidence type="ECO:0000256" key="3">
    <source>
        <dbReference type="ARBA" id="ARBA00023054"/>
    </source>
</evidence>
<evidence type="ECO:0000259" key="8">
    <source>
        <dbReference type="Pfam" id="PF25990"/>
    </source>
</evidence>
<name>A0A398B571_9BACI</name>
<dbReference type="Pfam" id="PF25989">
    <property type="entry name" value="YknX_C"/>
    <property type="match status" value="1"/>
</dbReference>
<dbReference type="Proteomes" id="UP000265816">
    <property type="component" value="Unassembled WGS sequence"/>
</dbReference>
<keyword evidence="10" id="KW-1185">Reference proteome</keyword>